<organism evidence="2 3">
    <name type="scientific">Elysia crispata</name>
    <name type="common">lettuce slug</name>
    <dbReference type="NCBI Taxonomy" id="231223"/>
    <lineage>
        <taxon>Eukaryota</taxon>
        <taxon>Metazoa</taxon>
        <taxon>Spiralia</taxon>
        <taxon>Lophotrochozoa</taxon>
        <taxon>Mollusca</taxon>
        <taxon>Gastropoda</taxon>
        <taxon>Heterobranchia</taxon>
        <taxon>Euthyneura</taxon>
        <taxon>Panpulmonata</taxon>
        <taxon>Sacoglossa</taxon>
        <taxon>Placobranchoidea</taxon>
        <taxon>Plakobranchidae</taxon>
        <taxon>Elysia</taxon>
    </lineage>
</organism>
<evidence type="ECO:0000313" key="3">
    <source>
        <dbReference type="Proteomes" id="UP001283361"/>
    </source>
</evidence>
<dbReference type="InterPro" id="IPR044898">
    <property type="entry name" value="CDI_dom_sf"/>
</dbReference>
<gene>
    <name evidence="2" type="ORF">RRG08_012952</name>
</gene>
<comment type="caution">
    <text evidence="2">The sequence shown here is derived from an EMBL/GenBank/DDBJ whole genome shotgun (WGS) entry which is preliminary data.</text>
</comment>
<dbReference type="Gene3D" id="4.10.365.10">
    <property type="entry name" value="p27"/>
    <property type="match status" value="1"/>
</dbReference>
<protein>
    <submittedName>
        <fullName evidence="2">Uncharacterized protein</fullName>
    </submittedName>
</protein>
<sequence length="273" mass="29874">MSKAVRCLFSISDNDRKKLNQDLDEQCQKIDLEGTERLRSCYGFDPVTGTAVEGSGFEITLLDRRSMPAMYTSTYRRKPSRPQFVLQARSPARRNISLSSAPAKRKLRFDDDDESGSNDENQDISVNMGVSSLSIPCKQAKLDISDASVTVSEVVSPANASVLNPLSSPPISPPASSLLISNSPRSPQMLSSSCPPVIESDIIKDLTCSVDVPGLSRSLSESTILMQLSPDSQAREYATPNERPKPVKLVQREITDFGRIRKHATSLKASPRS</sequence>
<name>A0AAE1DR66_9GAST</name>
<proteinExistence type="predicted"/>
<evidence type="ECO:0000313" key="2">
    <source>
        <dbReference type="EMBL" id="KAK3778678.1"/>
    </source>
</evidence>
<feature type="region of interest" description="Disordered" evidence="1">
    <location>
        <begin position="95"/>
        <end position="125"/>
    </location>
</feature>
<reference evidence="2" key="1">
    <citation type="journal article" date="2023" name="G3 (Bethesda)">
        <title>A reference genome for the long-term kleptoplast-retaining sea slug Elysia crispata morphotype clarki.</title>
        <authorList>
            <person name="Eastman K.E."/>
            <person name="Pendleton A.L."/>
            <person name="Shaikh M.A."/>
            <person name="Suttiyut T."/>
            <person name="Ogas R."/>
            <person name="Tomko P."/>
            <person name="Gavelis G."/>
            <person name="Widhalm J.R."/>
            <person name="Wisecaver J.H."/>
        </authorList>
    </citation>
    <scope>NUCLEOTIDE SEQUENCE</scope>
    <source>
        <strain evidence="2">ECLA1</strain>
    </source>
</reference>
<keyword evidence="3" id="KW-1185">Reference proteome</keyword>
<feature type="compositionally biased region" description="Acidic residues" evidence="1">
    <location>
        <begin position="110"/>
        <end position="122"/>
    </location>
</feature>
<dbReference type="EMBL" id="JAWDGP010002895">
    <property type="protein sequence ID" value="KAK3778678.1"/>
    <property type="molecule type" value="Genomic_DNA"/>
</dbReference>
<dbReference type="Proteomes" id="UP001283361">
    <property type="component" value="Unassembled WGS sequence"/>
</dbReference>
<evidence type="ECO:0000256" key="1">
    <source>
        <dbReference type="SAM" id="MobiDB-lite"/>
    </source>
</evidence>
<dbReference type="AlphaFoldDB" id="A0AAE1DR66"/>
<accession>A0AAE1DR66</accession>